<evidence type="ECO:0000313" key="2">
    <source>
        <dbReference type="Proteomes" id="UP001173802"/>
    </source>
</evidence>
<comment type="caution">
    <text evidence="1">The sequence shown here is derived from an EMBL/GenBank/DDBJ whole genome shotgun (WGS) entry which is preliminary data.</text>
</comment>
<dbReference type="Proteomes" id="UP001173802">
    <property type="component" value="Unassembled WGS sequence"/>
</dbReference>
<protein>
    <submittedName>
        <fullName evidence="1">MATE family efflux transporter</fullName>
    </submittedName>
</protein>
<sequence>MKYDYTQRFYSSYPKLSRQSMTYTYAQKARKILRIAVPSGANSLLDIIVLTLGVFFMGKFGEWHLVALSVSMQFIMLFFAINAVFYIGTNAQISRLYGARDSLAAQRVFSTLITLCLVCALPIVGLAYAGVMPFLAWMDISQEASALAADFLYIVIWTIPAMLLKNIITSAFAAIGDTISVFIVRVFSTAFCVGANIALIFGAGLEIVGAGLASVLTSAVELVLFALLVWKKGKFFCVKWQFAMVGAYVRRALRIGIPAGLERLLTLSSFVLTIKFIAGFGDLAVAGSQIGARIESFAFMPGFGFMVAAMALTGQNLGANRIQTAIELHKTILQISCVIMGGLGVIMAVFAKPLSAIFYHDEVVITISAWYLLAVGFSQVPLVVVFVLDGVLRGAGITKLSLLINALSIWCVRIAPMWLGIRLGLPVWWVFVMIFVETYIRAGLFYLAYKKGAWQRKKLA</sequence>
<accession>A0ACC6FSG0</accession>
<organism evidence="1 2">
    <name type="scientific">Helicobacter zhangjianzhongii</name>
    <dbReference type="NCBI Taxonomy" id="2974574"/>
    <lineage>
        <taxon>Bacteria</taxon>
        <taxon>Pseudomonadati</taxon>
        <taxon>Campylobacterota</taxon>
        <taxon>Epsilonproteobacteria</taxon>
        <taxon>Campylobacterales</taxon>
        <taxon>Helicobacteraceae</taxon>
        <taxon>Helicobacter</taxon>
    </lineage>
</organism>
<keyword evidence="2" id="KW-1185">Reference proteome</keyword>
<proteinExistence type="predicted"/>
<dbReference type="EMBL" id="JANURN010000004">
    <property type="protein sequence ID" value="MDL0082209.1"/>
    <property type="molecule type" value="Genomic_DNA"/>
</dbReference>
<gene>
    <name evidence="1" type="ORF">NYG90_05910</name>
</gene>
<evidence type="ECO:0000313" key="1">
    <source>
        <dbReference type="EMBL" id="MDL0082209.1"/>
    </source>
</evidence>
<reference evidence="1 2" key="1">
    <citation type="journal article" date="2023" name="Microorganisms">
        <title>Isolation and Genomic Characteristics of Cat-Borne Campylobacter felis sp. nov. and Sheep-Borne Campylobacter ovis sp. nov.</title>
        <authorList>
            <person name="Wang H."/>
            <person name="Li Y."/>
            <person name="Gu Y."/>
            <person name="Zhou G."/>
            <person name="Chen X."/>
            <person name="Zhang X."/>
            <person name="Shao Z."/>
            <person name="Zhang J."/>
            <person name="Zhang M."/>
        </authorList>
    </citation>
    <scope>NUCLEOTIDE SEQUENCE [LARGE SCALE GENOMIC DNA]</scope>
    <source>
        <strain evidence="1 2">XJK30-2</strain>
    </source>
</reference>
<name>A0ACC6FSG0_9HELI</name>